<feature type="binding site" evidence="10">
    <location>
        <position position="170"/>
    </location>
    <ligand>
        <name>glycerol</name>
        <dbReference type="ChEBI" id="CHEBI:17754"/>
    </ligand>
</feature>
<dbReference type="Proteomes" id="UP001165378">
    <property type="component" value="Unassembled WGS sequence"/>
</dbReference>
<comment type="caution">
    <text evidence="13">The sequence shown here is derived from an EMBL/GenBank/DDBJ whole genome shotgun (WGS) entry which is preliminary data.</text>
</comment>
<organism evidence="13 14">
    <name type="scientific">Yinghuangia soli</name>
    <dbReference type="NCBI Taxonomy" id="2908204"/>
    <lineage>
        <taxon>Bacteria</taxon>
        <taxon>Bacillati</taxon>
        <taxon>Actinomycetota</taxon>
        <taxon>Actinomycetes</taxon>
        <taxon>Kitasatosporales</taxon>
        <taxon>Streptomycetaceae</taxon>
        <taxon>Yinghuangia</taxon>
    </lineage>
</organism>
<evidence type="ECO:0000256" key="5">
    <source>
        <dbReference type="ARBA" id="ARBA00023002"/>
    </source>
</evidence>
<dbReference type="Gene3D" id="1.20.1090.10">
    <property type="entry name" value="Dehydroquinate synthase-like - alpha domain"/>
    <property type="match status" value="1"/>
</dbReference>
<keyword evidence="8" id="KW-0594">Phospholipid biosynthesis</keyword>
<dbReference type="PIRSF" id="PIRSF000112">
    <property type="entry name" value="Glycerol_dehydrogenase"/>
    <property type="match status" value="1"/>
</dbReference>
<comment type="cofactor">
    <cofactor evidence="10">
        <name>Zn(2+)</name>
        <dbReference type="ChEBI" id="CHEBI:29105"/>
    </cofactor>
    <text evidence="10">Binds 1 zinc ion per subunit.</text>
</comment>
<evidence type="ECO:0000256" key="2">
    <source>
        <dbReference type="ARBA" id="ARBA00022516"/>
    </source>
</evidence>
<sequence length="353" mass="36910">MPILTRLVPAPLTVDIRGGALEDLAAILEDRRISTSGRLAIVVSGGSGAKLRDRLAPGLPDAEWFTVAGGSLASAVDLADRMRAGSYDAVVGIGGGRVLDTTKYAAARVGLPVVAVATNLAHDGIASPVSILDNDAGRGSYGVPIPIALVVDLDLIRAAPQRYVRSGIGEALSNLSAVADWELSARETGEAFDGLAAAFARTAAESLLYRPDSVHDDAFLIALAEGLVLSGIAMSITGNTRPCSGACHEISHAIDLMHPARAGLHGEQVGLGGVFASHLRGDKDLTGRLVEVMDRHEIPYLPGQLGFTNDEFVSVLEYAPDTRPGRYTILEHLGLGREALVDAVADYVDTYSS</sequence>
<evidence type="ECO:0000256" key="3">
    <source>
        <dbReference type="ARBA" id="ARBA00022723"/>
    </source>
</evidence>
<name>A0AA41PX56_9ACTN</name>
<evidence type="ECO:0000256" key="4">
    <source>
        <dbReference type="ARBA" id="ARBA00022857"/>
    </source>
</evidence>
<dbReference type="Pfam" id="PF13685">
    <property type="entry name" value="Fe-ADH_2"/>
    <property type="match status" value="1"/>
</dbReference>
<dbReference type="RefSeq" id="WP_235050967.1">
    <property type="nucleotide sequence ID" value="NZ_JAKFHA010000002.1"/>
</dbReference>
<dbReference type="AlphaFoldDB" id="A0AA41PX56"/>
<dbReference type="GO" id="GO:0008654">
    <property type="term" value="P:phospholipid biosynthetic process"/>
    <property type="evidence" value="ECO:0007669"/>
    <property type="project" value="UniProtKB-KW"/>
</dbReference>
<feature type="binding site" evidence="12">
    <location>
        <begin position="96"/>
        <end position="100"/>
    </location>
    <ligand>
        <name>NAD(+)</name>
        <dbReference type="ChEBI" id="CHEBI:57540"/>
    </ligand>
</feature>
<evidence type="ECO:0000256" key="1">
    <source>
        <dbReference type="ARBA" id="ARBA00022490"/>
    </source>
</evidence>
<evidence type="ECO:0000256" key="8">
    <source>
        <dbReference type="ARBA" id="ARBA00023209"/>
    </source>
</evidence>
<evidence type="ECO:0000256" key="12">
    <source>
        <dbReference type="PIRSR" id="PIRSR000112-3"/>
    </source>
</evidence>
<keyword evidence="9" id="KW-1208">Phospholipid metabolism</keyword>
<keyword evidence="10" id="KW-0862">Zinc</keyword>
<feature type="binding site" evidence="11">
    <location>
        <position position="123"/>
    </location>
    <ligand>
        <name>glycerol</name>
        <dbReference type="ChEBI" id="CHEBI:17754"/>
    </ligand>
</feature>
<dbReference type="PANTHER" id="PTHR43616:SF5">
    <property type="entry name" value="GLYCEROL DEHYDROGENASE 1"/>
    <property type="match status" value="1"/>
</dbReference>
<keyword evidence="5" id="KW-0560">Oxidoreductase</keyword>
<keyword evidence="4" id="KW-0521">NADP</keyword>
<keyword evidence="2" id="KW-0444">Lipid biosynthesis</keyword>
<feature type="binding site" evidence="10">
    <location>
        <position position="248"/>
    </location>
    <ligand>
        <name>glycerol</name>
        <dbReference type="ChEBI" id="CHEBI:17754"/>
    </ligand>
</feature>
<gene>
    <name evidence="13" type="ORF">LZ495_06335</name>
</gene>
<evidence type="ECO:0000313" key="14">
    <source>
        <dbReference type="Proteomes" id="UP001165378"/>
    </source>
</evidence>
<feature type="binding site" evidence="12">
    <location>
        <position position="127"/>
    </location>
    <ligand>
        <name>NAD(+)</name>
        <dbReference type="ChEBI" id="CHEBI:57540"/>
    </ligand>
</feature>
<evidence type="ECO:0000256" key="7">
    <source>
        <dbReference type="ARBA" id="ARBA00023098"/>
    </source>
</evidence>
<evidence type="ECO:0000256" key="10">
    <source>
        <dbReference type="PIRSR" id="PIRSR000112-1"/>
    </source>
</evidence>
<keyword evidence="6 12" id="KW-0520">NAD</keyword>
<evidence type="ECO:0000256" key="9">
    <source>
        <dbReference type="ARBA" id="ARBA00023264"/>
    </source>
</evidence>
<dbReference type="GO" id="GO:0016614">
    <property type="term" value="F:oxidoreductase activity, acting on CH-OH group of donors"/>
    <property type="evidence" value="ECO:0007669"/>
    <property type="project" value="InterPro"/>
</dbReference>
<dbReference type="InterPro" id="IPR032837">
    <property type="entry name" value="G1PDH"/>
</dbReference>
<feature type="binding site" evidence="10">
    <location>
        <position position="265"/>
    </location>
    <ligand>
        <name>glycerol</name>
        <dbReference type="ChEBI" id="CHEBI:17754"/>
    </ligand>
</feature>
<keyword evidence="7" id="KW-0443">Lipid metabolism</keyword>
<dbReference type="EMBL" id="JAKFHA010000002">
    <property type="protein sequence ID" value="MCF2526836.1"/>
    <property type="molecule type" value="Genomic_DNA"/>
</dbReference>
<protein>
    <submittedName>
        <fullName evidence="13">Iron-containing alcohol dehydrogenase family protein</fullName>
    </submittedName>
</protein>
<evidence type="ECO:0000256" key="6">
    <source>
        <dbReference type="ARBA" id="ARBA00023027"/>
    </source>
</evidence>
<proteinExistence type="predicted"/>
<evidence type="ECO:0000313" key="13">
    <source>
        <dbReference type="EMBL" id="MCF2526836.1"/>
    </source>
</evidence>
<keyword evidence="14" id="KW-1185">Reference proteome</keyword>
<evidence type="ECO:0000256" key="11">
    <source>
        <dbReference type="PIRSR" id="PIRSR000112-2"/>
    </source>
</evidence>
<dbReference type="CDD" id="cd08174">
    <property type="entry name" value="G1PDH-like"/>
    <property type="match status" value="1"/>
</dbReference>
<reference evidence="13" key="1">
    <citation type="submission" date="2022-01" db="EMBL/GenBank/DDBJ databases">
        <title>Genome-Based Taxonomic Classification of the Phylum Actinobacteria.</title>
        <authorList>
            <person name="Gao Y."/>
        </authorList>
    </citation>
    <scope>NUCLEOTIDE SEQUENCE</scope>
    <source>
        <strain evidence="13">KLBMP 8922</strain>
    </source>
</reference>
<keyword evidence="1" id="KW-0963">Cytoplasm</keyword>
<dbReference type="Gene3D" id="3.40.50.1970">
    <property type="match status" value="1"/>
</dbReference>
<dbReference type="SUPFAM" id="SSF56796">
    <property type="entry name" value="Dehydroquinate synthase-like"/>
    <property type="match status" value="1"/>
</dbReference>
<dbReference type="PANTHER" id="PTHR43616">
    <property type="entry name" value="GLYCEROL DEHYDROGENASE"/>
    <property type="match status" value="1"/>
</dbReference>
<accession>A0AA41PX56</accession>
<keyword evidence="3 10" id="KW-0479">Metal-binding</keyword>
<dbReference type="InterPro" id="IPR016205">
    <property type="entry name" value="Glycerol_DH"/>
</dbReference>
<dbReference type="GO" id="GO:0046872">
    <property type="term" value="F:metal ion binding"/>
    <property type="evidence" value="ECO:0007669"/>
    <property type="project" value="UniProtKB-KW"/>
</dbReference>